<dbReference type="Proteomes" id="UP000320948">
    <property type="component" value="Unassembled WGS sequence"/>
</dbReference>
<dbReference type="EMBL" id="VAFM01000001">
    <property type="protein sequence ID" value="TKW61091.1"/>
    <property type="molecule type" value="Genomic_DNA"/>
</dbReference>
<sequence length="231" mass="26013">MRSNLICQRLDIAAVVGEDLHLAMNEWRNRNTCFIGQPCIDAAVAGSPRRGTNRHKDGEKGKQFFHGSLSFSESLREAEIKILQACRIGVFYSKLLVMSQPESKKSLITLYVCAVCDRNPSRLDTAQAQGYLFLRKLRHVFKGENDIKLKSVKCLGGCECNGKPNGCCSVGLTSANRHSYVLNQLDPQKDIWKIIEFLRLYRAQKNGRIYCKHSIHADVLRPHVATRIPGP</sequence>
<evidence type="ECO:0000313" key="2">
    <source>
        <dbReference type="Proteomes" id="UP000320948"/>
    </source>
</evidence>
<gene>
    <name evidence="1" type="ORF">DI628_00215</name>
</gene>
<name>A0A6N4R6N1_BLAVI</name>
<proteinExistence type="predicted"/>
<dbReference type="Pfam" id="PF07845">
    <property type="entry name" value="DUF1636"/>
    <property type="match status" value="1"/>
</dbReference>
<dbReference type="AlphaFoldDB" id="A0A6N4R6N1"/>
<accession>A0A6N4R6N1</accession>
<evidence type="ECO:0000313" key="1">
    <source>
        <dbReference type="EMBL" id="TKW61091.1"/>
    </source>
</evidence>
<protein>
    <submittedName>
        <fullName evidence="1">DUF1636 domain-containing protein</fullName>
    </submittedName>
</protein>
<reference evidence="1 2" key="1">
    <citation type="journal article" date="2017" name="Nat. Commun.">
        <title>In situ click chemistry generation of cyclooxygenase-2 inhibitors.</title>
        <authorList>
            <person name="Bhardwaj A."/>
            <person name="Kaur J."/>
            <person name="Wuest M."/>
            <person name="Wuest F."/>
        </authorList>
    </citation>
    <scope>NUCLEOTIDE SEQUENCE [LARGE SCALE GENOMIC DNA]</scope>
    <source>
        <strain evidence="1">S2_018_000_R2_106</strain>
    </source>
</reference>
<comment type="caution">
    <text evidence="1">The sequence shown here is derived from an EMBL/GenBank/DDBJ whole genome shotgun (WGS) entry which is preliminary data.</text>
</comment>
<organism evidence="1 2">
    <name type="scientific">Blastochloris viridis</name>
    <name type="common">Rhodopseudomonas viridis</name>
    <dbReference type="NCBI Taxonomy" id="1079"/>
    <lineage>
        <taxon>Bacteria</taxon>
        <taxon>Pseudomonadati</taxon>
        <taxon>Pseudomonadota</taxon>
        <taxon>Alphaproteobacteria</taxon>
        <taxon>Hyphomicrobiales</taxon>
        <taxon>Blastochloridaceae</taxon>
        <taxon>Blastochloris</taxon>
    </lineage>
</organism>
<dbReference type="InterPro" id="IPR012863">
    <property type="entry name" value="DUF1636"/>
</dbReference>